<evidence type="ECO:0000313" key="2">
    <source>
        <dbReference type="EMBL" id="CCG84639.1"/>
    </source>
</evidence>
<dbReference type="InterPro" id="IPR006683">
    <property type="entry name" value="Thioestr_dom"/>
</dbReference>
<dbReference type="InterPro" id="IPR052061">
    <property type="entry name" value="PTE-AB_protein"/>
</dbReference>
<proteinExistence type="predicted"/>
<dbReference type="VEuPathDB" id="FungiDB:TAPDE_005142"/>
<dbReference type="SUPFAM" id="SSF54637">
    <property type="entry name" value="Thioesterase/thiol ester dehydrase-isomerase"/>
    <property type="match status" value="1"/>
</dbReference>
<dbReference type="STRING" id="1097556.R4XN05"/>
<keyword evidence="3" id="KW-1185">Reference proteome</keyword>
<sequence length="186" mass="20347">MSRRVDIAKPEVANREEVEHFRQSWASGLLVDARYVTRSMSSRRVKADLEDSLFGATLATENTIRSVLSLWRPPSADHGETIVLASLGSGLNGHSQIVHGGLTAMLIDEASGLANMNHNDAHTFTANLNVNYRKPIPAPGVVLCRASITAVQGRKRFIKCTVEGPDNVIYADSVALFLEFKEGFKL</sequence>
<dbReference type="Pfam" id="PF03061">
    <property type="entry name" value="4HBT"/>
    <property type="match status" value="1"/>
</dbReference>
<protein>
    <recommendedName>
        <fullName evidence="1">Thioesterase domain-containing protein</fullName>
    </recommendedName>
</protein>
<comment type="caution">
    <text evidence="2">The sequence shown here is derived from an EMBL/GenBank/DDBJ whole genome shotgun (WGS) entry which is preliminary data.</text>
</comment>
<dbReference type="eggNOG" id="KOG4781">
    <property type="taxonomic scope" value="Eukaryota"/>
</dbReference>
<dbReference type="InterPro" id="IPR029069">
    <property type="entry name" value="HotDog_dom_sf"/>
</dbReference>
<dbReference type="Proteomes" id="UP000013776">
    <property type="component" value="Unassembled WGS sequence"/>
</dbReference>
<organism evidence="2 3">
    <name type="scientific">Taphrina deformans (strain PYCC 5710 / ATCC 11124 / CBS 356.35 / IMI 108563 / JCM 9778 / NBRC 8474)</name>
    <name type="common">Peach leaf curl fungus</name>
    <name type="synonym">Lalaria deformans</name>
    <dbReference type="NCBI Taxonomy" id="1097556"/>
    <lineage>
        <taxon>Eukaryota</taxon>
        <taxon>Fungi</taxon>
        <taxon>Dikarya</taxon>
        <taxon>Ascomycota</taxon>
        <taxon>Taphrinomycotina</taxon>
        <taxon>Taphrinomycetes</taxon>
        <taxon>Taphrinales</taxon>
        <taxon>Taphrinaceae</taxon>
        <taxon>Taphrina</taxon>
    </lineage>
</organism>
<dbReference type="PANTHER" id="PTHR47260">
    <property type="entry name" value="UPF0644 PROTEIN PB2B4.06"/>
    <property type="match status" value="1"/>
</dbReference>
<feature type="domain" description="Thioesterase" evidence="1">
    <location>
        <begin position="97"/>
        <end position="163"/>
    </location>
</feature>
<dbReference type="Gene3D" id="3.10.129.10">
    <property type="entry name" value="Hotdog Thioesterase"/>
    <property type="match status" value="1"/>
</dbReference>
<dbReference type="PANTHER" id="PTHR47260:SF3">
    <property type="entry name" value="THIOESTERASE FAMILY PROTEIN (AFU_ORTHOLOGUE AFUA_7G03960)"/>
    <property type="match status" value="1"/>
</dbReference>
<dbReference type="AlphaFoldDB" id="R4XN05"/>
<dbReference type="CDD" id="cd03443">
    <property type="entry name" value="PaaI_thioesterase"/>
    <property type="match status" value="1"/>
</dbReference>
<evidence type="ECO:0000259" key="1">
    <source>
        <dbReference type="Pfam" id="PF03061"/>
    </source>
</evidence>
<dbReference type="OrthoDB" id="506431at2759"/>
<accession>R4XN05</accession>
<name>R4XN05_TAPDE</name>
<gene>
    <name evidence="2" type="ORF">TAPDE_005142</name>
</gene>
<dbReference type="EMBL" id="CAHR02000279">
    <property type="protein sequence ID" value="CCG84639.1"/>
    <property type="molecule type" value="Genomic_DNA"/>
</dbReference>
<reference evidence="2 3" key="1">
    <citation type="journal article" date="2013" name="MBio">
        <title>Genome sequencing of the plant pathogen Taphrina deformans, the causal agent of peach leaf curl.</title>
        <authorList>
            <person name="Cisse O.H."/>
            <person name="Almeida J.M.G.C.F."/>
            <person name="Fonseca A."/>
            <person name="Kumar A.A."/>
            <person name="Salojaervi J."/>
            <person name="Overmyer K."/>
            <person name="Hauser P.M."/>
            <person name="Pagni M."/>
        </authorList>
    </citation>
    <scope>NUCLEOTIDE SEQUENCE [LARGE SCALE GENOMIC DNA]</scope>
    <source>
        <strain evidence="3">PYCC 5710 / ATCC 11124 / CBS 356.35 / IMI 108563 / JCM 9778 / NBRC 8474</strain>
    </source>
</reference>
<evidence type="ECO:0000313" key="3">
    <source>
        <dbReference type="Proteomes" id="UP000013776"/>
    </source>
</evidence>